<dbReference type="Proteomes" id="UP000199492">
    <property type="component" value="Unassembled WGS sequence"/>
</dbReference>
<proteinExistence type="predicted"/>
<evidence type="ECO:0000256" key="1">
    <source>
        <dbReference type="SAM" id="SignalP"/>
    </source>
</evidence>
<sequence>MKKIITLCLFVFALFLGTQTSVAQNNKLEMMKTVNTKAAEKTEALRKFVKFDNNQRDQIYEAQQEFIKDNYLIEKQNVVEEGTAKKLKAISEQLETRMKTILSEDQFERYKQFSKS</sequence>
<protein>
    <recommendedName>
        <fullName evidence="4">LTXXQ motif family protein</fullName>
    </recommendedName>
</protein>
<keyword evidence="3" id="KW-1185">Reference proteome</keyword>
<feature type="chain" id="PRO_5011752979" description="LTXXQ motif family protein" evidence="1">
    <location>
        <begin position="24"/>
        <end position="116"/>
    </location>
</feature>
<gene>
    <name evidence="2" type="ORF">SAMN04489796_110105</name>
</gene>
<dbReference type="RefSeq" id="WP_092470451.1">
    <property type="nucleotide sequence ID" value="NZ_FNCZ01000010.1"/>
</dbReference>
<dbReference type="AlphaFoldDB" id="A0A1G8K8V9"/>
<name>A0A1G8K8V9_9FLAO</name>
<accession>A0A1G8K8V9</accession>
<evidence type="ECO:0000313" key="3">
    <source>
        <dbReference type="Proteomes" id="UP000199492"/>
    </source>
</evidence>
<reference evidence="3" key="1">
    <citation type="submission" date="2016-10" db="EMBL/GenBank/DDBJ databases">
        <authorList>
            <person name="Varghese N."/>
            <person name="Submissions S."/>
        </authorList>
    </citation>
    <scope>NUCLEOTIDE SEQUENCE [LARGE SCALE GENOMIC DNA]</scope>
    <source>
        <strain evidence="3">DSM 15363</strain>
    </source>
</reference>
<evidence type="ECO:0000313" key="2">
    <source>
        <dbReference type="EMBL" id="SDI39789.1"/>
    </source>
</evidence>
<organism evidence="2 3">
    <name type="scientific">Winogradskyella thalassocola</name>
    <dbReference type="NCBI Taxonomy" id="262004"/>
    <lineage>
        <taxon>Bacteria</taxon>
        <taxon>Pseudomonadati</taxon>
        <taxon>Bacteroidota</taxon>
        <taxon>Flavobacteriia</taxon>
        <taxon>Flavobacteriales</taxon>
        <taxon>Flavobacteriaceae</taxon>
        <taxon>Winogradskyella</taxon>
    </lineage>
</organism>
<keyword evidence="1" id="KW-0732">Signal</keyword>
<dbReference type="OrthoDB" id="1448349at2"/>
<dbReference type="EMBL" id="FNCZ01000010">
    <property type="protein sequence ID" value="SDI39789.1"/>
    <property type="molecule type" value="Genomic_DNA"/>
</dbReference>
<feature type="signal peptide" evidence="1">
    <location>
        <begin position="1"/>
        <end position="23"/>
    </location>
</feature>
<evidence type="ECO:0008006" key="4">
    <source>
        <dbReference type="Google" id="ProtNLM"/>
    </source>
</evidence>